<sequence length="229" mass="24447">MRQFDHANAMDQAEALAMSIGHALDLVIKARGWAVLAVSGGKSPLPMFERLRYHPVRWEAVTVTLVDERAVPPDHADSNGALVRNHLLREGAGVAGWAPLIRDAAEAADPQSAVQRLNAAFCQPDVVVLGMGEDGHTASLFPEAPELQAALAEPQPGYVVTHPGTAPHARVTLNLAALLAAERTFLAITGEKKNAVLDRALAAPTPALPVSVVLARYRRGVDIFRTENT</sequence>
<comment type="similarity">
    <text evidence="4 7">Belongs to the glucosamine/galactosamine-6-phosphate isomerase family. 6-phosphogluconolactonase subfamily.</text>
</comment>
<dbReference type="PANTHER" id="PTHR11054">
    <property type="entry name" value="6-PHOSPHOGLUCONOLACTONASE"/>
    <property type="match status" value="1"/>
</dbReference>
<dbReference type="AlphaFoldDB" id="A0A4V2FF24"/>
<dbReference type="GO" id="GO:0005975">
    <property type="term" value="P:carbohydrate metabolic process"/>
    <property type="evidence" value="ECO:0007669"/>
    <property type="project" value="UniProtKB-UniRule"/>
</dbReference>
<comment type="function">
    <text evidence="2 7">Hydrolysis of 6-phosphogluconolactone to 6-phosphogluconate.</text>
</comment>
<accession>A0A4V2FF24</accession>
<dbReference type="Proteomes" id="UP000291078">
    <property type="component" value="Unassembled WGS sequence"/>
</dbReference>
<dbReference type="PANTHER" id="PTHR11054:SF0">
    <property type="entry name" value="6-PHOSPHOGLUCONOLACTONASE"/>
    <property type="match status" value="1"/>
</dbReference>
<dbReference type="RefSeq" id="WP_130393196.1">
    <property type="nucleotide sequence ID" value="NZ_SGXM01000008.1"/>
</dbReference>
<feature type="domain" description="Glucosamine/galactosamine-6-phosphate isomerase" evidence="8">
    <location>
        <begin position="11"/>
        <end position="214"/>
    </location>
</feature>
<dbReference type="GO" id="GO:0017057">
    <property type="term" value="F:6-phosphogluconolactonase activity"/>
    <property type="evidence" value="ECO:0007669"/>
    <property type="project" value="UniProtKB-UniRule"/>
</dbReference>
<dbReference type="InterPro" id="IPR039104">
    <property type="entry name" value="6PGL"/>
</dbReference>
<keyword evidence="10" id="KW-1185">Reference proteome</keyword>
<comment type="pathway">
    <text evidence="3 7">Carbohydrate degradation; pentose phosphate pathway; D-ribulose 5-phosphate from D-glucose 6-phosphate (oxidative stage): step 2/3.</text>
</comment>
<dbReference type="InterPro" id="IPR037171">
    <property type="entry name" value="NagB/RpiA_transferase-like"/>
</dbReference>
<gene>
    <name evidence="7" type="primary">pgl</name>
    <name evidence="9" type="ORF">EV147_4288</name>
</gene>
<evidence type="ECO:0000256" key="3">
    <source>
        <dbReference type="ARBA" id="ARBA00004961"/>
    </source>
</evidence>
<organism evidence="9 10">
    <name type="scientific">Cupriavidus agavae</name>
    <dbReference type="NCBI Taxonomy" id="1001822"/>
    <lineage>
        <taxon>Bacteria</taxon>
        <taxon>Pseudomonadati</taxon>
        <taxon>Pseudomonadota</taxon>
        <taxon>Betaproteobacteria</taxon>
        <taxon>Burkholderiales</taxon>
        <taxon>Burkholderiaceae</taxon>
        <taxon>Cupriavidus</taxon>
    </lineage>
</organism>
<name>A0A4V2FF24_9BURK</name>
<dbReference type="CDD" id="cd01400">
    <property type="entry name" value="6PGL"/>
    <property type="match status" value="1"/>
</dbReference>
<dbReference type="SUPFAM" id="SSF100950">
    <property type="entry name" value="NagB/RpiA/CoA transferase-like"/>
    <property type="match status" value="1"/>
</dbReference>
<evidence type="ECO:0000256" key="1">
    <source>
        <dbReference type="ARBA" id="ARBA00000832"/>
    </source>
</evidence>
<dbReference type="UniPathway" id="UPA00115">
    <property type="reaction ID" value="UER00409"/>
</dbReference>
<dbReference type="InterPro" id="IPR006148">
    <property type="entry name" value="Glc/Gal-6P_isomerase"/>
</dbReference>
<evidence type="ECO:0000256" key="7">
    <source>
        <dbReference type="RuleBase" id="RU365095"/>
    </source>
</evidence>
<evidence type="ECO:0000313" key="10">
    <source>
        <dbReference type="Proteomes" id="UP000291078"/>
    </source>
</evidence>
<protein>
    <recommendedName>
        <fullName evidence="6 7">6-phosphogluconolactonase</fullName>
        <shortName evidence="7">6PGL</shortName>
        <ecNumber evidence="5 7">3.1.1.31</ecNumber>
    </recommendedName>
</protein>
<evidence type="ECO:0000256" key="6">
    <source>
        <dbReference type="ARBA" id="ARBA00020337"/>
    </source>
</evidence>
<evidence type="ECO:0000256" key="2">
    <source>
        <dbReference type="ARBA" id="ARBA00002681"/>
    </source>
</evidence>
<evidence type="ECO:0000313" key="9">
    <source>
        <dbReference type="EMBL" id="RZT31789.1"/>
    </source>
</evidence>
<dbReference type="EC" id="3.1.1.31" evidence="5 7"/>
<dbReference type="EMBL" id="SGXM01000008">
    <property type="protein sequence ID" value="RZT31789.1"/>
    <property type="molecule type" value="Genomic_DNA"/>
</dbReference>
<dbReference type="NCBIfam" id="TIGR01198">
    <property type="entry name" value="pgl"/>
    <property type="match status" value="1"/>
</dbReference>
<dbReference type="GO" id="GO:0006098">
    <property type="term" value="P:pentose-phosphate shunt"/>
    <property type="evidence" value="ECO:0007669"/>
    <property type="project" value="UniProtKB-UniPathway"/>
</dbReference>
<comment type="catalytic activity">
    <reaction evidence="1 7">
        <text>6-phospho-D-glucono-1,5-lactone + H2O = 6-phospho-D-gluconate + H(+)</text>
        <dbReference type="Rhea" id="RHEA:12556"/>
        <dbReference type="ChEBI" id="CHEBI:15377"/>
        <dbReference type="ChEBI" id="CHEBI:15378"/>
        <dbReference type="ChEBI" id="CHEBI:57955"/>
        <dbReference type="ChEBI" id="CHEBI:58759"/>
        <dbReference type="EC" id="3.1.1.31"/>
    </reaction>
</comment>
<dbReference type="InterPro" id="IPR005900">
    <property type="entry name" value="6-phosphogluconolactonase_DevB"/>
</dbReference>
<dbReference type="OrthoDB" id="9810967at2"/>
<evidence type="ECO:0000256" key="4">
    <source>
        <dbReference type="ARBA" id="ARBA00010662"/>
    </source>
</evidence>
<evidence type="ECO:0000256" key="5">
    <source>
        <dbReference type="ARBA" id="ARBA00013198"/>
    </source>
</evidence>
<evidence type="ECO:0000259" key="8">
    <source>
        <dbReference type="Pfam" id="PF01182"/>
    </source>
</evidence>
<keyword evidence="7" id="KW-0378">Hydrolase</keyword>
<reference evidence="9 10" key="1">
    <citation type="journal article" date="2015" name="Stand. Genomic Sci.">
        <title>Genomic Encyclopedia of Bacterial and Archaeal Type Strains, Phase III: the genomes of soil and plant-associated and newly described type strains.</title>
        <authorList>
            <person name="Whitman W.B."/>
            <person name="Woyke T."/>
            <person name="Klenk H.P."/>
            <person name="Zhou Y."/>
            <person name="Lilburn T.G."/>
            <person name="Beck B.J."/>
            <person name="De Vos P."/>
            <person name="Vandamme P."/>
            <person name="Eisen J.A."/>
            <person name="Garrity G."/>
            <person name="Hugenholtz P."/>
            <person name="Kyrpides N.C."/>
        </authorList>
    </citation>
    <scope>NUCLEOTIDE SEQUENCE [LARGE SCALE GENOMIC DNA]</scope>
    <source>
        <strain evidence="9 10">ASC-9842</strain>
    </source>
</reference>
<comment type="caution">
    <text evidence="9">The sequence shown here is derived from an EMBL/GenBank/DDBJ whole genome shotgun (WGS) entry which is preliminary data.</text>
</comment>
<proteinExistence type="inferred from homology"/>
<dbReference type="Pfam" id="PF01182">
    <property type="entry name" value="Glucosamine_iso"/>
    <property type="match status" value="1"/>
</dbReference>
<dbReference type="Gene3D" id="3.40.50.1360">
    <property type="match status" value="1"/>
</dbReference>